<proteinExistence type="predicted"/>
<keyword evidence="4" id="KW-0687">Ribonucleoprotein</keyword>
<dbReference type="InterPro" id="IPR051183">
    <property type="entry name" value="U1_U11-U12_snRNP_70-35kDa"/>
</dbReference>
<evidence type="ECO:0000256" key="6">
    <source>
        <dbReference type="SAM" id="MobiDB-lite"/>
    </source>
</evidence>
<evidence type="ECO:0000256" key="1">
    <source>
        <dbReference type="ARBA" id="ARBA00004123"/>
    </source>
</evidence>
<keyword evidence="9" id="KW-1185">Reference proteome</keyword>
<dbReference type="GO" id="GO:0030619">
    <property type="term" value="F:U1 snRNA binding"/>
    <property type="evidence" value="ECO:0007669"/>
    <property type="project" value="TreeGrafter"/>
</dbReference>
<dbReference type="InterPro" id="IPR000504">
    <property type="entry name" value="RRM_dom"/>
</dbReference>
<accession>A0A6A7BV42</accession>
<feature type="compositionally biased region" description="Basic and acidic residues" evidence="6">
    <location>
        <begin position="140"/>
        <end position="163"/>
    </location>
</feature>
<keyword evidence="3" id="KW-0539">Nucleus</keyword>
<dbReference type="SUPFAM" id="SSF54928">
    <property type="entry name" value="RNA-binding domain, RBD"/>
    <property type="match status" value="1"/>
</dbReference>
<dbReference type="GO" id="GO:0000398">
    <property type="term" value="P:mRNA splicing, via spliceosome"/>
    <property type="evidence" value="ECO:0007669"/>
    <property type="project" value="TreeGrafter"/>
</dbReference>
<protein>
    <submittedName>
        <fullName evidence="8">RNA-binding domain-containing protein</fullName>
    </submittedName>
</protein>
<feature type="region of interest" description="Disordered" evidence="6">
    <location>
        <begin position="51"/>
        <end position="74"/>
    </location>
</feature>
<organism evidence="8 9">
    <name type="scientific">Piedraia hortae CBS 480.64</name>
    <dbReference type="NCBI Taxonomy" id="1314780"/>
    <lineage>
        <taxon>Eukaryota</taxon>
        <taxon>Fungi</taxon>
        <taxon>Dikarya</taxon>
        <taxon>Ascomycota</taxon>
        <taxon>Pezizomycotina</taxon>
        <taxon>Dothideomycetes</taxon>
        <taxon>Dothideomycetidae</taxon>
        <taxon>Capnodiales</taxon>
        <taxon>Piedraiaceae</taxon>
        <taxon>Piedraia</taxon>
    </lineage>
</organism>
<dbReference type="GO" id="GO:0071011">
    <property type="term" value="C:precatalytic spliceosome"/>
    <property type="evidence" value="ECO:0007669"/>
    <property type="project" value="TreeGrafter"/>
</dbReference>
<evidence type="ECO:0000313" key="8">
    <source>
        <dbReference type="EMBL" id="KAF2859111.1"/>
    </source>
</evidence>
<dbReference type="InterPro" id="IPR022023">
    <property type="entry name" value="U1snRNP70_N"/>
</dbReference>
<feature type="region of interest" description="Disordered" evidence="6">
    <location>
        <begin position="223"/>
        <end position="336"/>
    </location>
</feature>
<feature type="domain" description="RRM" evidence="7">
    <location>
        <begin position="102"/>
        <end position="203"/>
    </location>
</feature>
<dbReference type="PANTHER" id="PTHR13952">
    <property type="entry name" value="U1 SMALL NUCLEAR RIBONUCLEOPROTEIN 70 KD"/>
    <property type="match status" value="1"/>
</dbReference>
<dbReference type="GO" id="GO:0071004">
    <property type="term" value="C:U2-type prespliceosome"/>
    <property type="evidence" value="ECO:0007669"/>
    <property type="project" value="TreeGrafter"/>
</dbReference>
<dbReference type="InterPro" id="IPR012677">
    <property type="entry name" value="Nucleotide-bd_a/b_plait_sf"/>
</dbReference>
<dbReference type="Pfam" id="PF00076">
    <property type="entry name" value="RRM_1"/>
    <property type="match status" value="2"/>
</dbReference>
<dbReference type="Gene3D" id="3.30.70.330">
    <property type="match status" value="1"/>
</dbReference>
<feature type="compositionally biased region" description="Gly residues" evidence="6">
    <location>
        <begin position="240"/>
        <end position="290"/>
    </location>
</feature>
<gene>
    <name evidence="8" type="ORF">K470DRAFT_282835</name>
</gene>
<evidence type="ECO:0000256" key="3">
    <source>
        <dbReference type="ARBA" id="ARBA00023242"/>
    </source>
</evidence>
<name>A0A6A7BV42_9PEZI</name>
<feature type="region of interest" description="Disordered" evidence="6">
    <location>
        <begin position="140"/>
        <end position="167"/>
    </location>
</feature>
<dbReference type="Proteomes" id="UP000799421">
    <property type="component" value="Unassembled WGS sequence"/>
</dbReference>
<evidence type="ECO:0000256" key="4">
    <source>
        <dbReference type="ARBA" id="ARBA00023274"/>
    </source>
</evidence>
<sequence>MTDKLPPNLRALFTARPPLRYIPPCDYPLEKRATAQITGVGAFLSMLRDEESAPYTPTESQMQKRDREKREKQTRHDWLVNEGVKELYKPHEDPKISGDPFRTLFVARLPYDAKENDLLAAFHRFGPIARVRVVTYAKPDAKEDKEEQEKDVTRTTKPKDRTGQSRGYGFVEFERERDMKAAYKETESFSIRGRKVLVDVERGRTVQGWKPVRFGGGLGKRHYTKVVPPRPHGYGPPMGPGGFRGGFRGGFNDRGGFRNRGGPRGGGGSGFGGYGRGGSVPGGSRSGIGYGRDERRSANYEPLPPRGSYRDRDGGYAGQKRSYEGGYDDPRQRRRY</sequence>
<feature type="compositionally biased region" description="Basic and acidic residues" evidence="6">
    <location>
        <begin position="62"/>
        <end position="74"/>
    </location>
</feature>
<keyword evidence="2 5" id="KW-0694">RNA-binding</keyword>
<dbReference type="EMBL" id="MU005997">
    <property type="protein sequence ID" value="KAF2859111.1"/>
    <property type="molecule type" value="Genomic_DNA"/>
</dbReference>
<dbReference type="GO" id="GO:0003729">
    <property type="term" value="F:mRNA binding"/>
    <property type="evidence" value="ECO:0007669"/>
    <property type="project" value="TreeGrafter"/>
</dbReference>
<dbReference type="Pfam" id="PF12220">
    <property type="entry name" value="U1snRNP70_N"/>
    <property type="match status" value="1"/>
</dbReference>
<dbReference type="PROSITE" id="PS50102">
    <property type="entry name" value="RRM"/>
    <property type="match status" value="1"/>
</dbReference>
<dbReference type="SMART" id="SM00360">
    <property type="entry name" value="RRM"/>
    <property type="match status" value="1"/>
</dbReference>
<comment type="subcellular location">
    <subcellularLocation>
        <location evidence="1">Nucleus</location>
    </subcellularLocation>
</comment>
<evidence type="ECO:0000313" key="9">
    <source>
        <dbReference type="Proteomes" id="UP000799421"/>
    </source>
</evidence>
<evidence type="ECO:0000259" key="7">
    <source>
        <dbReference type="PROSITE" id="PS50102"/>
    </source>
</evidence>
<dbReference type="PANTHER" id="PTHR13952:SF5">
    <property type="entry name" value="U1 SMALL NUCLEAR RIBONUCLEOPROTEIN 70 KDA"/>
    <property type="match status" value="1"/>
</dbReference>
<dbReference type="OrthoDB" id="4207594at2759"/>
<dbReference type="InterPro" id="IPR035979">
    <property type="entry name" value="RBD_domain_sf"/>
</dbReference>
<reference evidence="8" key="1">
    <citation type="journal article" date="2020" name="Stud. Mycol.">
        <title>101 Dothideomycetes genomes: a test case for predicting lifestyles and emergence of pathogens.</title>
        <authorList>
            <person name="Haridas S."/>
            <person name="Albert R."/>
            <person name="Binder M."/>
            <person name="Bloem J."/>
            <person name="Labutti K."/>
            <person name="Salamov A."/>
            <person name="Andreopoulos B."/>
            <person name="Baker S."/>
            <person name="Barry K."/>
            <person name="Bills G."/>
            <person name="Bluhm B."/>
            <person name="Cannon C."/>
            <person name="Castanera R."/>
            <person name="Culley D."/>
            <person name="Daum C."/>
            <person name="Ezra D."/>
            <person name="Gonzalez J."/>
            <person name="Henrissat B."/>
            <person name="Kuo A."/>
            <person name="Liang C."/>
            <person name="Lipzen A."/>
            <person name="Lutzoni F."/>
            <person name="Magnuson J."/>
            <person name="Mondo S."/>
            <person name="Nolan M."/>
            <person name="Ohm R."/>
            <person name="Pangilinan J."/>
            <person name="Park H.-J."/>
            <person name="Ramirez L."/>
            <person name="Alfaro M."/>
            <person name="Sun H."/>
            <person name="Tritt A."/>
            <person name="Yoshinaga Y."/>
            <person name="Zwiers L.-H."/>
            <person name="Turgeon B."/>
            <person name="Goodwin S."/>
            <person name="Spatafora J."/>
            <person name="Crous P."/>
            <person name="Grigoriev I."/>
        </authorList>
    </citation>
    <scope>NUCLEOTIDE SEQUENCE</scope>
    <source>
        <strain evidence="8">CBS 480.64</strain>
    </source>
</reference>
<dbReference type="GO" id="GO:0005685">
    <property type="term" value="C:U1 snRNP"/>
    <property type="evidence" value="ECO:0007669"/>
    <property type="project" value="TreeGrafter"/>
</dbReference>
<evidence type="ECO:0000256" key="5">
    <source>
        <dbReference type="PROSITE-ProRule" id="PRU00176"/>
    </source>
</evidence>
<evidence type="ECO:0000256" key="2">
    <source>
        <dbReference type="ARBA" id="ARBA00022884"/>
    </source>
</evidence>
<dbReference type="AlphaFoldDB" id="A0A6A7BV42"/>